<feature type="compositionally biased region" description="Basic residues" evidence="1">
    <location>
        <begin position="16"/>
        <end position="30"/>
    </location>
</feature>
<keyword evidence="2" id="KW-1133">Transmembrane helix</keyword>
<dbReference type="RefSeq" id="WP_258937175.1">
    <property type="nucleotide sequence ID" value="NZ_JANBBF010000010.1"/>
</dbReference>
<proteinExistence type="predicted"/>
<feature type="region of interest" description="Disordered" evidence="1">
    <location>
        <begin position="1"/>
        <end position="46"/>
    </location>
</feature>
<gene>
    <name evidence="3" type="ORF">ACFWGY_23495</name>
</gene>
<organism evidence="3 4">
    <name type="scientific">Prauserella salsuginis</name>
    <dbReference type="NCBI Taxonomy" id="387889"/>
    <lineage>
        <taxon>Bacteria</taxon>
        <taxon>Bacillati</taxon>
        <taxon>Actinomycetota</taxon>
        <taxon>Actinomycetes</taxon>
        <taxon>Pseudonocardiales</taxon>
        <taxon>Pseudonocardiaceae</taxon>
        <taxon>Prauserella</taxon>
        <taxon>Prauserella salsuginis group</taxon>
    </lineage>
</organism>
<evidence type="ECO:0000256" key="2">
    <source>
        <dbReference type="SAM" id="Phobius"/>
    </source>
</evidence>
<accession>A0ABW6GAS2</accession>
<comment type="caution">
    <text evidence="3">The sequence shown here is derived from an EMBL/GenBank/DDBJ whole genome shotgun (WGS) entry which is preliminary data.</text>
</comment>
<feature type="compositionally biased region" description="Low complexity" evidence="1">
    <location>
        <begin position="222"/>
        <end position="236"/>
    </location>
</feature>
<keyword evidence="2" id="KW-0812">Transmembrane</keyword>
<dbReference type="Proteomes" id="UP001598673">
    <property type="component" value="Unassembled WGS sequence"/>
</dbReference>
<reference evidence="3 4" key="1">
    <citation type="submission" date="2024-09" db="EMBL/GenBank/DDBJ databases">
        <title>The Natural Products Discovery Center: Release of the First 8490 Sequenced Strains for Exploring Actinobacteria Biosynthetic Diversity.</title>
        <authorList>
            <person name="Kalkreuter E."/>
            <person name="Kautsar S.A."/>
            <person name="Yang D."/>
            <person name="Bader C.D."/>
            <person name="Teijaro C.N."/>
            <person name="Fluegel L."/>
            <person name="Davis C.M."/>
            <person name="Simpson J.R."/>
            <person name="Lauterbach L."/>
            <person name="Steele A.D."/>
            <person name="Gui C."/>
            <person name="Meng S."/>
            <person name="Li G."/>
            <person name="Viehrig K."/>
            <person name="Ye F."/>
            <person name="Su P."/>
            <person name="Kiefer A.F."/>
            <person name="Nichols A."/>
            <person name="Cepeda A.J."/>
            <person name="Yan W."/>
            <person name="Fan B."/>
            <person name="Jiang Y."/>
            <person name="Adhikari A."/>
            <person name="Zheng C.-J."/>
            <person name="Schuster L."/>
            <person name="Cowan T.M."/>
            <person name="Smanski M.J."/>
            <person name="Chevrette M.G."/>
            <person name="De Carvalho L.P.S."/>
            <person name="Shen B."/>
        </authorList>
    </citation>
    <scope>NUCLEOTIDE SEQUENCE [LARGE SCALE GENOMIC DNA]</scope>
    <source>
        <strain evidence="3 4">NPDC060353</strain>
    </source>
</reference>
<evidence type="ECO:0000313" key="3">
    <source>
        <dbReference type="EMBL" id="MFD6796299.1"/>
    </source>
</evidence>
<sequence>MARPGNRARQLNRAQQRNRARQGNRARQRNRAQQENGAHQGDTAQQERFDDWRARMAVRGGPVVHAVARAGWAVFGAFGALVMVVVALLYAANPGEHGADNEPPMNFLGGLIVFVPMGAVLFALLGLPVQFFARSWLRTPTEAERRSARDAQRAADPYTPEGLLAGGRWALSYQRCVDSVTAFHAIVETLPAGPGREWLTDIGSTLDDELREALRLARLGDNLAPGGRAGTATPARKSGKQSDHAHGSTPPAATSERIAELLTSAERAFASTTDRAGSVALDLRRESEFTAVRSQLDMLTAQTPHLRDSDF</sequence>
<name>A0ABW6GAS2_9PSEU</name>
<evidence type="ECO:0000256" key="1">
    <source>
        <dbReference type="SAM" id="MobiDB-lite"/>
    </source>
</evidence>
<feature type="transmembrane region" description="Helical" evidence="2">
    <location>
        <begin position="107"/>
        <end position="129"/>
    </location>
</feature>
<feature type="compositionally biased region" description="Low complexity" evidence="1">
    <location>
        <begin position="1"/>
        <end position="15"/>
    </location>
</feature>
<protein>
    <submittedName>
        <fullName evidence="3">Uncharacterized protein</fullName>
    </submittedName>
</protein>
<keyword evidence="2" id="KW-0472">Membrane</keyword>
<feature type="transmembrane region" description="Helical" evidence="2">
    <location>
        <begin position="72"/>
        <end position="92"/>
    </location>
</feature>
<dbReference type="EMBL" id="JBHXCV010000019">
    <property type="protein sequence ID" value="MFD6796299.1"/>
    <property type="molecule type" value="Genomic_DNA"/>
</dbReference>
<evidence type="ECO:0000313" key="4">
    <source>
        <dbReference type="Proteomes" id="UP001598673"/>
    </source>
</evidence>
<keyword evidence="4" id="KW-1185">Reference proteome</keyword>
<feature type="region of interest" description="Disordered" evidence="1">
    <location>
        <begin position="222"/>
        <end position="254"/>
    </location>
</feature>